<evidence type="ECO:0008006" key="3">
    <source>
        <dbReference type="Google" id="ProtNLM"/>
    </source>
</evidence>
<gene>
    <name evidence="1" type="ORF">GSOID_T00008406001</name>
</gene>
<protein>
    <recommendedName>
        <fullName evidence="3">FERM domain-containing protein</fullName>
    </recommendedName>
</protein>
<reference evidence="1" key="1">
    <citation type="journal article" date="2010" name="Science">
        <title>Plasticity of animal genome architecture unmasked by rapid evolution of a pelagic tunicate.</title>
        <authorList>
            <person name="Denoeud F."/>
            <person name="Henriet S."/>
            <person name="Mungpakdee S."/>
            <person name="Aury J.M."/>
            <person name="Da Silva C."/>
            <person name="Brinkmann H."/>
            <person name="Mikhaleva J."/>
            <person name="Olsen L.C."/>
            <person name="Jubin C."/>
            <person name="Canestro C."/>
            <person name="Bouquet J.M."/>
            <person name="Danks G."/>
            <person name="Poulain J."/>
            <person name="Campsteijn C."/>
            <person name="Adamski M."/>
            <person name="Cross I."/>
            <person name="Yadetie F."/>
            <person name="Muffato M."/>
            <person name="Louis A."/>
            <person name="Butcher S."/>
            <person name="Tsagkogeorga G."/>
            <person name="Konrad A."/>
            <person name="Singh S."/>
            <person name="Jensen M.F."/>
            <person name="Cong E.H."/>
            <person name="Eikeseth-Otteraa H."/>
            <person name="Noel B."/>
            <person name="Anthouard V."/>
            <person name="Porcel B.M."/>
            <person name="Kachouri-Lafond R."/>
            <person name="Nishino A."/>
            <person name="Ugolini M."/>
            <person name="Chourrout P."/>
            <person name="Nishida H."/>
            <person name="Aasland R."/>
            <person name="Huzurbazar S."/>
            <person name="Westhof E."/>
            <person name="Delsuc F."/>
            <person name="Lehrach H."/>
            <person name="Reinhardt R."/>
            <person name="Weissenbach J."/>
            <person name="Roy S.W."/>
            <person name="Artiguenave F."/>
            <person name="Postlethwait J.H."/>
            <person name="Manak J.R."/>
            <person name="Thompson E.M."/>
            <person name="Jaillon O."/>
            <person name="Du Pasquier L."/>
            <person name="Boudinot P."/>
            <person name="Liberles D.A."/>
            <person name="Volff J.N."/>
            <person name="Philippe H."/>
            <person name="Lenhard B."/>
            <person name="Roest Crollius H."/>
            <person name="Wincker P."/>
            <person name="Chourrout D."/>
        </authorList>
    </citation>
    <scope>NUCLEOTIDE SEQUENCE [LARGE SCALE GENOMIC DNA]</scope>
</reference>
<proteinExistence type="predicted"/>
<evidence type="ECO:0000313" key="2">
    <source>
        <dbReference type="Proteomes" id="UP000001307"/>
    </source>
</evidence>
<keyword evidence="2" id="KW-1185">Reference proteome</keyword>
<dbReference type="EMBL" id="FN653040">
    <property type="protein sequence ID" value="CBY19395.1"/>
    <property type="molecule type" value="Genomic_DNA"/>
</dbReference>
<evidence type="ECO:0000313" key="1">
    <source>
        <dbReference type="EMBL" id="CBY19395.1"/>
    </source>
</evidence>
<organism evidence="1">
    <name type="scientific">Oikopleura dioica</name>
    <name type="common">Tunicate</name>
    <dbReference type="NCBI Taxonomy" id="34765"/>
    <lineage>
        <taxon>Eukaryota</taxon>
        <taxon>Metazoa</taxon>
        <taxon>Chordata</taxon>
        <taxon>Tunicata</taxon>
        <taxon>Appendicularia</taxon>
        <taxon>Copelata</taxon>
        <taxon>Oikopleuridae</taxon>
        <taxon>Oikopleura</taxon>
    </lineage>
</organism>
<dbReference type="InParanoid" id="E4XE06"/>
<name>E4XE06_OIKDI</name>
<sequence>MTIRQWLLALSASTNCTSYFIARVEDGFPLRFKFKENKLMLLQDSSETVLILVTIL</sequence>
<accession>E4XE06</accession>
<dbReference type="Proteomes" id="UP000001307">
    <property type="component" value="Unassembled WGS sequence"/>
</dbReference>
<dbReference type="AlphaFoldDB" id="E4XE06"/>